<reference evidence="2" key="1">
    <citation type="journal article" date="2012" name="MBio">
        <title>Comparative genome analysis of Trichophyton rubrum and related dermatophytes reveals candidate genes involved in infection.</title>
        <authorList>
            <person name="Martinez D.A."/>
            <person name="Oliver B.G."/>
            <person name="Graeser Y."/>
            <person name="Goldberg J.M."/>
            <person name="Li W."/>
            <person name="Martinez-Rossi N.M."/>
            <person name="Monod M."/>
            <person name="Shelest E."/>
            <person name="Barton R.C."/>
            <person name="Birch E."/>
            <person name="Brakhage A.A."/>
            <person name="Chen Z."/>
            <person name="Gurr S.J."/>
            <person name="Heiman D."/>
            <person name="Heitman J."/>
            <person name="Kosti I."/>
            <person name="Rossi A."/>
            <person name="Saif S."/>
            <person name="Samalova M."/>
            <person name="Saunders C.W."/>
            <person name="Shea T."/>
            <person name="Summerbell R.C."/>
            <person name="Xu J."/>
            <person name="Young S."/>
            <person name="Zeng Q."/>
            <person name="Birren B.W."/>
            <person name="Cuomo C.A."/>
            <person name="White T.C."/>
        </authorList>
    </citation>
    <scope>NUCLEOTIDE SEQUENCE [LARGE SCALE GENOMIC DNA]</scope>
    <source>
        <strain evidence="2">ATCC MYA-4605 / CBS 113480</strain>
    </source>
</reference>
<evidence type="ECO:0000313" key="1">
    <source>
        <dbReference type="EMBL" id="EEQ34383.1"/>
    </source>
</evidence>
<sequence>MENIASAPIWVSVRIGPETCSGLVAFISARISCRTESEKGLNLVRSGMQEDTLVKLKMVGKLKQCIEIIKKSTFRLYNIRVRCLLHPANASICQLLRVRIRRTYHRMHKMPLTLPLYWKLSSYGERGPEMIVENLGPVLAHRLQ</sequence>
<proteinExistence type="predicted"/>
<dbReference type="EMBL" id="DS995707">
    <property type="protein sequence ID" value="EEQ34383.1"/>
    <property type="molecule type" value="Genomic_DNA"/>
</dbReference>
<dbReference type="AlphaFoldDB" id="C5FXY5"/>
<name>C5FXY5_ARTOC</name>
<organism evidence="1 2">
    <name type="scientific">Arthroderma otae (strain ATCC MYA-4605 / CBS 113480)</name>
    <name type="common">Microsporum canis</name>
    <dbReference type="NCBI Taxonomy" id="554155"/>
    <lineage>
        <taxon>Eukaryota</taxon>
        <taxon>Fungi</taxon>
        <taxon>Dikarya</taxon>
        <taxon>Ascomycota</taxon>
        <taxon>Pezizomycotina</taxon>
        <taxon>Eurotiomycetes</taxon>
        <taxon>Eurotiomycetidae</taxon>
        <taxon>Onygenales</taxon>
        <taxon>Arthrodermataceae</taxon>
        <taxon>Microsporum</taxon>
    </lineage>
</organism>
<dbReference type="RefSeq" id="XP_002843419.1">
    <property type="nucleotide sequence ID" value="XM_002843373.1"/>
</dbReference>
<keyword evidence="2" id="KW-1185">Reference proteome</keyword>
<gene>
    <name evidence="1" type="ORF">MCYG_07202</name>
</gene>
<protein>
    <submittedName>
        <fullName evidence="1">Uncharacterized protein</fullName>
    </submittedName>
</protein>
<dbReference type="Proteomes" id="UP000002035">
    <property type="component" value="Unassembled WGS sequence"/>
</dbReference>
<dbReference type="HOGENOM" id="CLU_1796002_0_0_1"/>
<accession>C5FXY5</accession>
<evidence type="ECO:0000313" key="2">
    <source>
        <dbReference type="Proteomes" id="UP000002035"/>
    </source>
</evidence>
<dbReference type="VEuPathDB" id="FungiDB:MCYG_07202"/>
<dbReference type="GeneID" id="9225493"/>